<organism evidence="2 3">
    <name type="scientific">Plasmodium vivax (strain Brazil I)</name>
    <dbReference type="NCBI Taxonomy" id="1033975"/>
    <lineage>
        <taxon>Eukaryota</taxon>
        <taxon>Sar</taxon>
        <taxon>Alveolata</taxon>
        <taxon>Apicomplexa</taxon>
        <taxon>Aconoidasida</taxon>
        <taxon>Haemosporida</taxon>
        <taxon>Plasmodiidae</taxon>
        <taxon>Plasmodium</taxon>
        <taxon>Plasmodium (Plasmodium)</taxon>
    </lineage>
</organism>
<dbReference type="EMBL" id="KQ234924">
    <property type="protein sequence ID" value="KMZ83347.1"/>
    <property type="molecule type" value="Genomic_DNA"/>
</dbReference>
<dbReference type="Proteomes" id="UP000053327">
    <property type="component" value="Unassembled WGS sequence"/>
</dbReference>
<evidence type="ECO:0000313" key="2">
    <source>
        <dbReference type="EMBL" id="KMZ83368.1"/>
    </source>
</evidence>
<dbReference type="InterPro" id="IPR008780">
    <property type="entry name" value="Plasmodium_Vir"/>
</dbReference>
<dbReference type="EMBL" id="KQ234922">
    <property type="protein sequence ID" value="KMZ83368.1"/>
    <property type="molecule type" value="Genomic_DNA"/>
</dbReference>
<dbReference type="AlphaFoldDB" id="A0A0J9VB79"/>
<evidence type="ECO:0008006" key="4">
    <source>
        <dbReference type="Google" id="ProtNLM"/>
    </source>
</evidence>
<gene>
    <name evidence="1" type="ORF">PVBG_05743</name>
    <name evidence="2" type="ORF">PVBG_06213</name>
</gene>
<dbReference type="Pfam" id="PF05795">
    <property type="entry name" value="Plasmodium_Vir"/>
    <property type="match status" value="1"/>
</dbReference>
<reference evidence="2 3" key="1">
    <citation type="submission" date="2011-08" db="EMBL/GenBank/DDBJ databases">
        <title>The Genome Sequence of Plasmodium vivax Brazil I.</title>
        <authorList>
            <consortium name="The Broad Institute Genome Sequencing Platform"/>
            <consortium name="The Broad Institute Genome Sequencing Center for Infectious Disease"/>
            <person name="Neafsey D."/>
            <person name="Carlton J."/>
            <person name="Barnwell J."/>
            <person name="Collins W."/>
            <person name="Escalante A."/>
            <person name="Mullikin J."/>
            <person name="Saul A."/>
            <person name="Guigo R."/>
            <person name="Camara F."/>
            <person name="Young S.K."/>
            <person name="Zeng Q."/>
            <person name="Gargeya S."/>
            <person name="Fitzgerald M."/>
            <person name="Haas B."/>
            <person name="Abouelleil A."/>
            <person name="Alvarado L."/>
            <person name="Arachchi H.M."/>
            <person name="Berlin A."/>
            <person name="Brown A."/>
            <person name="Chapman S.B."/>
            <person name="Chen Z."/>
            <person name="Dunbar C."/>
            <person name="Freedman E."/>
            <person name="Gearin G."/>
            <person name="Gellesch M."/>
            <person name="Goldberg J."/>
            <person name="Griggs A."/>
            <person name="Gujja S."/>
            <person name="Heiman D."/>
            <person name="Howarth C."/>
            <person name="Larson L."/>
            <person name="Lui A."/>
            <person name="MacDonald P.J.P."/>
            <person name="Montmayeur A."/>
            <person name="Murphy C."/>
            <person name="Neiman D."/>
            <person name="Pearson M."/>
            <person name="Priest M."/>
            <person name="Roberts A."/>
            <person name="Saif S."/>
            <person name="Shea T."/>
            <person name="Shenoy N."/>
            <person name="Sisk P."/>
            <person name="Stolte C."/>
            <person name="Sykes S."/>
            <person name="Wortman J."/>
            <person name="Nusbaum C."/>
            <person name="Birren B."/>
        </authorList>
    </citation>
    <scope>NUCLEOTIDE SEQUENCE [LARGE SCALE GENOMIC DNA]</scope>
    <source>
        <strain evidence="2 3">Brazil I</strain>
    </source>
</reference>
<proteinExistence type="predicted"/>
<accession>A0A0J9VB79</accession>
<dbReference type="OrthoDB" id="381445at2759"/>
<evidence type="ECO:0000313" key="1">
    <source>
        <dbReference type="EMBL" id="KMZ83347.1"/>
    </source>
</evidence>
<name>A0A0J9VB79_PLAV1</name>
<evidence type="ECO:0000313" key="3">
    <source>
        <dbReference type="Proteomes" id="UP000053327"/>
    </source>
</evidence>
<protein>
    <recommendedName>
        <fullName evidence="4">PIR Superfamily Protein</fullName>
    </recommendedName>
</protein>
<sequence>MEEPTEDNYSDLFLKDSVKYGLYKKFTRKDIDNADTYCNMHEDRFFGNRDIYNLCKIFEKNLTQLSTIMQEEPDRKQHCRYLRFWINDEIRKKLISLGKSKHNINSIFIALFSVSSMLVGGSSEIQCIYNYDKDITMNMWKEWKDLYDYIINEDEIKRKINSNEQLCEKYSKYHT</sequence>